<protein>
    <submittedName>
        <fullName evidence="1">Uncharacterized protein</fullName>
    </submittedName>
</protein>
<sequence length="65" mass="7213">PLPNTRGSSVLVDHDRQNVGTTLMGYMFSIDNCPDLRLDCVTRVATCGSQLESSLYKCILLMIHL</sequence>
<feature type="non-terminal residue" evidence="1">
    <location>
        <position position="1"/>
    </location>
</feature>
<evidence type="ECO:0000313" key="2">
    <source>
        <dbReference type="Proteomes" id="UP000823775"/>
    </source>
</evidence>
<accession>A0ABS8T1C3</accession>
<evidence type="ECO:0000313" key="1">
    <source>
        <dbReference type="EMBL" id="MCD7464740.1"/>
    </source>
</evidence>
<reference evidence="1 2" key="1">
    <citation type="journal article" date="2021" name="BMC Genomics">
        <title>Datura genome reveals duplications of psychoactive alkaloid biosynthetic genes and high mutation rate following tissue culture.</title>
        <authorList>
            <person name="Rajewski A."/>
            <person name="Carter-House D."/>
            <person name="Stajich J."/>
            <person name="Litt A."/>
        </authorList>
    </citation>
    <scope>NUCLEOTIDE SEQUENCE [LARGE SCALE GENOMIC DNA]</scope>
    <source>
        <strain evidence="1">AR-01</strain>
    </source>
</reference>
<keyword evidence="2" id="KW-1185">Reference proteome</keyword>
<dbReference type="Proteomes" id="UP000823775">
    <property type="component" value="Unassembled WGS sequence"/>
</dbReference>
<dbReference type="EMBL" id="JACEIK010000989">
    <property type="protein sequence ID" value="MCD7464740.1"/>
    <property type="molecule type" value="Genomic_DNA"/>
</dbReference>
<organism evidence="1 2">
    <name type="scientific">Datura stramonium</name>
    <name type="common">Jimsonweed</name>
    <name type="synonym">Common thornapple</name>
    <dbReference type="NCBI Taxonomy" id="4076"/>
    <lineage>
        <taxon>Eukaryota</taxon>
        <taxon>Viridiplantae</taxon>
        <taxon>Streptophyta</taxon>
        <taxon>Embryophyta</taxon>
        <taxon>Tracheophyta</taxon>
        <taxon>Spermatophyta</taxon>
        <taxon>Magnoliopsida</taxon>
        <taxon>eudicotyledons</taxon>
        <taxon>Gunneridae</taxon>
        <taxon>Pentapetalae</taxon>
        <taxon>asterids</taxon>
        <taxon>lamiids</taxon>
        <taxon>Solanales</taxon>
        <taxon>Solanaceae</taxon>
        <taxon>Solanoideae</taxon>
        <taxon>Datureae</taxon>
        <taxon>Datura</taxon>
    </lineage>
</organism>
<feature type="non-terminal residue" evidence="1">
    <location>
        <position position="65"/>
    </location>
</feature>
<proteinExistence type="predicted"/>
<gene>
    <name evidence="1" type="ORF">HAX54_053318</name>
</gene>
<name>A0ABS8T1C3_DATST</name>
<comment type="caution">
    <text evidence="1">The sequence shown here is derived from an EMBL/GenBank/DDBJ whole genome shotgun (WGS) entry which is preliminary data.</text>
</comment>